<proteinExistence type="predicted"/>
<gene>
    <name evidence="1" type="ORF">KTAU_25730</name>
</gene>
<accession>A0A5J4KD08</accession>
<reference evidence="1 2" key="1">
    <citation type="journal article" date="2019" name="Int. J. Syst. Evol. Microbiol.">
        <title>Thermogemmatispora aurantia sp. nov. and Thermogemmatispora argillosa sp. nov., within the class Ktedonobacteria, and emended description of the genus Thermogemmatispora.</title>
        <authorList>
            <person name="Zheng Y."/>
            <person name="Wang C.M."/>
            <person name="Sakai Y."/>
            <person name="Abe K."/>
            <person name="Yokota A."/>
            <person name="Yabe S."/>
        </authorList>
    </citation>
    <scope>NUCLEOTIDE SEQUENCE [LARGE SCALE GENOMIC DNA]</scope>
    <source>
        <strain evidence="1 2">A1-2</strain>
    </source>
</reference>
<dbReference type="RefSeq" id="WP_151728625.1">
    <property type="nucleotide sequence ID" value="NZ_BKZV01000003.1"/>
</dbReference>
<keyword evidence="2" id="KW-1185">Reference proteome</keyword>
<evidence type="ECO:0000313" key="2">
    <source>
        <dbReference type="Proteomes" id="UP000334820"/>
    </source>
</evidence>
<dbReference type="EMBL" id="BKZV01000003">
    <property type="protein sequence ID" value="GER83936.1"/>
    <property type="molecule type" value="Genomic_DNA"/>
</dbReference>
<evidence type="ECO:0000313" key="1">
    <source>
        <dbReference type="EMBL" id="GER83936.1"/>
    </source>
</evidence>
<sequence>MMSTLTVSIVGPQSTAAGEHGAHARRLIARVTLHPRQKQVELIIYDQGYGEQLIRCFTPHFRFVAGGVTPEGYAWDAGEHIYPWEPAFIGVLESRLLELKLRCVPEHKLPLLSWLSRWRRHQGSGDRVLLTERDLGG</sequence>
<dbReference type="AlphaFoldDB" id="A0A5J4KD08"/>
<dbReference type="Proteomes" id="UP000334820">
    <property type="component" value="Unassembled WGS sequence"/>
</dbReference>
<name>A0A5J4KD08_9CHLR</name>
<comment type="caution">
    <text evidence="1">The sequence shown here is derived from an EMBL/GenBank/DDBJ whole genome shotgun (WGS) entry which is preliminary data.</text>
</comment>
<organism evidence="1 2">
    <name type="scientific">Thermogemmatispora aurantia</name>
    <dbReference type="NCBI Taxonomy" id="2045279"/>
    <lineage>
        <taxon>Bacteria</taxon>
        <taxon>Bacillati</taxon>
        <taxon>Chloroflexota</taxon>
        <taxon>Ktedonobacteria</taxon>
        <taxon>Thermogemmatisporales</taxon>
        <taxon>Thermogemmatisporaceae</taxon>
        <taxon>Thermogemmatispora</taxon>
    </lineage>
</organism>
<protein>
    <submittedName>
        <fullName evidence="1">Uncharacterized protein</fullName>
    </submittedName>
</protein>